<name>A0ABV9PYR1_9BACL</name>
<dbReference type="RefSeq" id="WP_380025338.1">
    <property type="nucleotide sequence ID" value="NZ_JBHSHC010000057.1"/>
</dbReference>
<evidence type="ECO:0000313" key="2">
    <source>
        <dbReference type="Proteomes" id="UP001596002"/>
    </source>
</evidence>
<protein>
    <recommendedName>
        <fullName evidence="3">SCP2 domain-containing protein</fullName>
    </recommendedName>
</protein>
<dbReference type="Gene3D" id="3.30.1050.10">
    <property type="entry name" value="SCP2 sterol-binding domain"/>
    <property type="match status" value="1"/>
</dbReference>
<comment type="caution">
    <text evidence="1">The sequence shown here is derived from an EMBL/GenBank/DDBJ whole genome shotgun (WGS) entry which is preliminary data.</text>
</comment>
<sequence length="138" mass="15554">MPYFKDSEELYNVLGEYFRSIMDTEPAKVINQVGGPVQYIYNNPDGKVTMVPESGNGEANLILGETDVQPLLTFKMNADVGHRFWLGKVDLTQALARQQMQAVGPLSKALKVVPALQPLYGMYRDYLVQINREDLLED</sequence>
<evidence type="ECO:0008006" key="3">
    <source>
        <dbReference type="Google" id="ProtNLM"/>
    </source>
</evidence>
<evidence type="ECO:0000313" key="1">
    <source>
        <dbReference type="EMBL" id="MFC4767416.1"/>
    </source>
</evidence>
<dbReference type="InterPro" id="IPR036527">
    <property type="entry name" value="SCP2_sterol-bd_dom_sf"/>
</dbReference>
<dbReference type="EMBL" id="JBHSHC010000057">
    <property type="protein sequence ID" value="MFC4767416.1"/>
    <property type="molecule type" value="Genomic_DNA"/>
</dbReference>
<keyword evidence="2" id="KW-1185">Reference proteome</keyword>
<accession>A0ABV9PYR1</accession>
<organism evidence="1 2">
    <name type="scientific">Effusibacillus consociatus</name>
    <dbReference type="NCBI Taxonomy" id="1117041"/>
    <lineage>
        <taxon>Bacteria</taxon>
        <taxon>Bacillati</taxon>
        <taxon>Bacillota</taxon>
        <taxon>Bacilli</taxon>
        <taxon>Bacillales</taxon>
        <taxon>Alicyclobacillaceae</taxon>
        <taxon>Effusibacillus</taxon>
    </lineage>
</organism>
<dbReference type="Proteomes" id="UP001596002">
    <property type="component" value="Unassembled WGS sequence"/>
</dbReference>
<reference evidence="2" key="1">
    <citation type="journal article" date="2019" name="Int. J. Syst. Evol. Microbiol.">
        <title>The Global Catalogue of Microorganisms (GCM) 10K type strain sequencing project: providing services to taxonomists for standard genome sequencing and annotation.</title>
        <authorList>
            <consortium name="The Broad Institute Genomics Platform"/>
            <consortium name="The Broad Institute Genome Sequencing Center for Infectious Disease"/>
            <person name="Wu L."/>
            <person name="Ma J."/>
        </authorList>
    </citation>
    <scope>NUCLEOTIDE SEQUENCE [LARGE SCALE GENOMIC DNA]</scope>
    <source>
        <strain evidence="2">WYCCWR 12678</strain>
    </source>
</reference>
<proteinExistence type="predicted"/>
<gene>
    <name evidence="1" type="ORF">ACFO8Q_08575</name>
</gene>
<dbReference type="SUPFAM" id="SSF55718">
    <property type="entry name" value="SCP-like"/>
    <property type="match status" value="1"/>
</dbReference>